<evidence type="ECO:0000313" key="1">
    <source>
        <dbReference type="EMBL" id="MBA4452052.1"/>
    </source>
</evidence>
<proteinExistence type="predicted"/>
<protein>
    <submittedName>
        <fullName evidence="1">DnaJ domain-containing protein</fullName>
    </submittedName>
</protein>
<organism evidence="1 2">
    <name type="scientific">Candidatus Nitrosomaritimum aestuariumsis</name>
    <dbReference type="NCBI Taxonomy" id="3342354"/>
    <lineage>
        <taxon>Archaea</taxon>
        <taxon>Nitrososphaerota</taxon>
        <taxon>Nitrososphaeria</taxon>
        <taxon>Nitrosopumilales</taxon>
        <taxon>Nitrosopumilaceae</taxon>
        <taxon>Candidatus Nitrosomaritimum</taxon>
    </lineage>
</organism>
<dbReference type="Proteomes" id="UP000559653">
    <property type="component" value="Unassembled WGS sequence"/>
</dbReference>
<reference evidence="1 2" key="1">
    <citation type="journal article" date="2020" name="Appl. Environ. Microbiol.">
        <title>Genomic Characteristics of a Novel Species of Ammonia-Oxidizing Archaea from the Jiulong River Estuary.</title>
        <authorList>
            <person name="Zou D."/>
            <person name="Wan R."/>
            <person name="Han L."/>
            <person name="Xu M.N."/>
            <person name="Liu Y."/>
            <person name="Liu H."/>
            <person name="Kao S.J."/>
            <person name="Li M."/>
        </authorList>
    </citation>
    <scope>NUCLEOTIDE SEQUENCE [LARGE SCALE GENOMIC DNA]</scope>
    <source>
        <strain evidence="1">W1bin1</strain>
    </source>
</reference>
<name>A0AC60VXY2_9ARCH</name>
<comment type="caution">
    <text evidence="1">The sequence shown here is derived from an EMBL/GenBank/DDBJ whole genome shotgun (WGS) entry which is preliminary data.</text>
</comment>
<dbReference type="EMBL" id="JACEMZ010000008">
    <property type="protein sequence ID" value="MBA4452052.1"/>
    <property type="molecule type" value="Genomic_DNA"/>
</dbReference>
<gene>
    <name evidence="1" type="ORF">H2B03_02610</name>
</gene>
<accession>A0AC60VXY2</accession>
<evidence type="ECO:0000313" key="2">
    <source>
        <dbReference type="Proteomes" id="UP000559653"/>
    </source>
</evidence>
<sequence>MKKISAFLLTIVLTGFFHNSFAQVEDSSSNLEYNMSTEEKIMLFGGFTVAVVGIFLFIARDVIFRKKTKYDKQEFESKKDKTYEKYHSDWTDDYVDFTYTRPSEDDERFRKAARDSTLPDYYKIMEISRGASQEEIKKKYRELAKKMHPDKSKDQSTQETMAEINKAYEILSNKERREKYDKYLIDE</sequence>